<accession>A0A832YYI4</accession>
<dbReference type="EMBL" id="DQTV01000104">
    <property type="protein sequence ID" value="HIP57478.1"/>
    <property type="molecule type" value="Genomic_DNA"/>
</dbReference>
<comment type="similarity">
    <text evidence="1">Belongs to the UPF0111 family.</text>
</comment>
<gene>
    <name evidence="2" type="ORF">EYH02_05375</name>
</gene>
<dbReference type="PANTHER" id="PTHR36536">
    <property type="entry name" value="UPF0111 PROTEIN HI_1603"/>
    <property type="match status" value="1"/>
</dbReference>
<sequence length="219" mass="25268">MEGLEDVFSKILHYFEKIDRMVNSFVNAIDSLNKLDLNNAYKSLADSIRLDTEADELRREVFTIMNRYISDVTLRESISKLLRMMDRLTEWIKEAARYLDILPYLEIPQEIKDEINELARLDSEACKHIKNAAQALFRKKLDDAIALASEVEKIEERADEVNHAARRSIVRYGNKIANPAILIMLRDFIEALENATDYAEDVADIIRLIAQYLKSASKA</sequence>
<protein>
    <submittedName>
        <fullName evidence="2">DUF47 family protein</fullName>
    </submittedName>
</protein>
<dbReference type="InterPro" id="IPR038078">
    <property type="entry name" value="PhoU-like_sf"/>
</dbReference>
<dbReference type="Gene3D" id="1.20.58.220">
    <property type="entry name" value="Phosphate transport system protein phou homolog 2, domain 2"/>
    <property type="match status" value="1"/>
</dbReference>
<reference evidence="2" key="1">
    <citation type="journal article" date="2020" name="ISME J.">
        <title>Gammaproteobacteria mediating utilization of methyl-, sulfur- and petroleum organic compounds in deep ocean hydrothermal plumes.</title>
        <authorList>
            <person name="Zhou Z."/>
            <person name="Liu Y."/>
            <person name="Pan J."/>
            <person name="Cron B.R."/>
            <person name="Toner B.M."/>
            <person name="Anantharaman K."/>
            <person name="Breier J.A."/>
            <person name="Dick G.J."/>
            <person name="Li M."/>
        </authorList>
    </citation>
    <scope>NUCLEOTIDE SEQUENCE</scope>
    <source>
        <strain evidence="2">SZUA-1435</strain>
    </source>
</reference>
<comment type="caution">
    <text evidence="2">The sequence shown here is derived from an EMBL/GenBank/DDBJ whole genome shotgun (WGS) entry which is preliminary data.</text>
</comment>
<dbReference type="AlphaFoldDB" id="A0A832YYI4"/>
<dbReference type="Proteomes" id="UP000605805">
    <property type="component" value="Unassembled WGS sequence"/>
</dbReference>
<dbReference type="Pfam" id="PF01865">
    <property type="entry name" value="PhoU_div"/>
    <property type="match status" value="1"/>
</dbReference>
<organism evidence="2 3">
    <name type="scientific">Ignisphaera aggregans</name>
    <dbReference type="NCBI Taxonomy" id="334771"/>
    <lineage>
        <taxon>Archaea</taxon>
        <taxon>Thermoproteota</taxon>
        <taxon>Thermoprotei</taxon>
        <taxon>Desulfurococcales</taxon>
        <taxon>Desulfurococcaceae</taxon>
        <taxon>Ignisphaera</taxon>
    </lineage>
</organism>
<evidence type="ECO:0000313" key="2">
    <source>
        <dbReference type="EMBL" id="HIP57478.1"/>
    </source>
</evidence>
<dbReference type="InterPro" id="IPR002727">
    <property type="entry name" value="DUF47"/>
</dbReference>
<evidence type="ECO:0000256" key="1">
    <source>
        <dbReference type="ARBA" id="ARBA00008591"/>
    </source>
</evidence>
<evidence type="ECO:0000313" key="3">
    <source>
        <dbReference type="Proteomes" id="UP000605805"/>
    </source>
</evidence>
<dbReference type="SUPFAM" id="SSF109755">
    <property type="entry name" value="PhoU-like"/>
    <property type="match status" value="1"/>
</dbReference>
<dbReference type="PANTHER" id="PTHR36536:SF3">
    <property type="entry name" value="UPF0111 PROTEIN HI_1603"/>
    <property type="match status" value="1"/>
</dbReference>
<name>A0A832YYI4_9CREN</name>
<dbReference type="InterPro" id="IPR018445">
    <property type="entry name" value="Put_Phosphate_transp_reg"/>
</dbReference>
<proteinExistence type="inferred from homology"/>